<proteinExistence type="predicted"/>
<dbReference type="EMBL" id="CP022163">
    <property type="protein sequence ID" value="ATB29207.1"/>
    <property type="molecule type" value="Genomic_DNA"/>
</dbReference>
<organism evidence="1 2">
    <name type="scientific">Melittangium boletus DSM 14713</name>
    <dbReference type="NCBI Taxonomy" id="1294270"/>
    <lineage>
        <taxon>Bacteria</taxon>
        <taxon>Pseudomonadati</taxon>
        <taxon>Myxococcota</taxon>
        <taxon>Myxococcia</taxon>
        <taxon>Myxococcales</taxon>
        <taxon>Cystobacterineae</taxon>
        <taxon>Archangiaceae</taxon>
        <taxon>Melittangium</taxon>
    </lineage>
</organism>
<name>A0A250IDL0_9BACT</name>
<gene>
    <name evidence="1" type="ORF">MEBOL_002656</name>
</gene>
<keyword evidence="2" id="KW-1185">Reference proteome</keyword>
<evidence type="ECO:0000313" key="1">
    <source>
        <dbReference type="EMBL" id="ATB29207.1"/>
    </source>
</evidence>
<evidence type="ECO:0000313" key="2">
    <source>
        <dbReference type="Proteomes" id="UP000217289"/>
    </source>
</evidence>
<dbReference type="Proteomes" id="UP000217289">
    <property type="component" value="Chromosome"/>
</dbReference>
<sequence length="323" mass="35979">MLVLHALKEALRADPLAPLLMGLKRSLKAGAALHAGLEHIAPGPVRQLSGRYVLYACLQLDTVVDALPDYTRASLVHGFVRDCVERTSPRATLWKRVLTCRELTLGERVKTLRVLQNLDGLVRETEARLDSPERRRFFRDTLMGLISAVVEDMNLEARAQDTLVSLAPEYPAMGLSGQEVLWLLQGRPLEDILSYRPVLGLGEQLARLEDDVLEVWKAFQETPDEASVEARVDRRNLILRHAKNLGWTMRASLEEACRVSGVVEQRLEEELEGVEDKALARELRRVVSFFPAYVDMLVGTHRVPAPASASSRQAPAAPARKAG</sequence>
<dbReference type="KEGG" id="mbd:MEBOL_002656"/>
<dbReference type="RefSeq" id="WP_095977804.1">
    <property type="nucleotide sequence ID" value="NZ_CP022163.1"/>
</dbReference>
<reference evidence="1 2" key="1">
    <citation type="submission" date="2017-06" db="EMBL/GenBank/DDBJ databases">
        <authorList>
            <person name="Kim H.J."/>
            <person name="Triplett B.A."/>
        </authorList>
    </citation>
    <scope>NUCLEOTIDE SEQUENCE [LARGE SCALE GENOMIC DNA]</scope>
    <source>
        <strain evidence="1 2">DSM 14713</strain>
    </source>
</reference>
<dbReference type="AlphaFoldDB" id="A0A250IDL0"/>
<dbReference type="OrthoDB" id="9823099at2"/>
<protein>
    <submittedName>
        <fullName evidence="1">Uncharacterized protein</fullName>
    </submittedName>
</protein>
<accession>A0A250IDL0</accession>